<reference evidence="2 3" key="1">
    <citation type="journal article" date="2014" name="Appl. Microbiol. Biotechnol.">
        <title>Transformable facultative thermophile Geobacillus stearothermophilus NUB3621 as a host strain for metabolic engineering.</title>
        <authorList>
            <person name="Blanchard K."/>
            <person name="Robic S."/>
            <person name="Matsumura I."/>
        </authorList>
    </citation>
    <scope>NUCLEOTIDE SEQUENCE [LARGE SCALE GENOMIC DNA]</scope>
    <source>
        <strain evidence="2 3">NUB3621</strain>
    </source>
</reference>
<comment type="caution">
    <text evidence="2">The sequence shown here is derived from an EMBL/GenBank/DDBJ whole genome shotgun (WGS) entry which is preliminary data.</text>
</comment>
<keyword evidence="3" id="KW-1185">Reference proteome</keyword>
<dbReference type="AlphaFoldDB" id="A0ABC9VE80"/>
<organism evidence="2 3">
    <name type="scientific">Parageobacillus genomosp. 1</name>
    <dbReference type="NCBI Taxonomy" id="1295642"/>
    <lineage>
        <taxon>Bacteria</taxon>
        <taxon>Bacillati</taxon>
        <taxon>Bacillota</taxon>
        <taxon>Bacilli</taxon>
        <taxon>Bacillales</taxon>
        <taxon>Anoxybacillaceae</taxon>
        <taxon>Parageobacillus</taxon>
    </lineage>
</organism>
<sequence length="60" mass="6785">MKNQQQTSLRFEARFFWSAVLQNGGGFPVWIIIGLLLQKCKNTLKVYISVVIIIVKTGGM</sequence>
<gene>
    <name evidence="2" type="ORF">H839_09243</name>
</gene>
<dbReference type="EMBL" id="AOTZ01000005">
    <property type="protein sequence ID" value="EZP76769.1"/>
    <property type="molecule type" value="Genomic_DNA"/>
</dbReference>
<name>A0ABC9VE80_9BACL</name>
<keyword evidence="1" id="KW-1133">Transmembrane helix</keyword>
<dbReference type="Proteomes" id="UP000023566">
    <property type="component" value="Chromosome"/>
</dbReference>
<protein>
    <submittedName>
        <fullName evidence="2">Uncharacterized protein</fullName>
    </submittedName>
</protein>
<keyword evidence="1" id="KW-0812">Transmembrane</keyword>
<proteinExistence type="predicted"/>
<accession>A0ABC9VE80</accession>
<evidence type="ECO:0000313" key="3">
    <source>
        <dbReference type="Proteomes" id="UP000023566"/>
    </source>
</evidence>
<feature type="transmembrane region" description="Helical" evidence="1">
    <location>
        <begin position="15"/>
        <end position="37"/>
    </location>
</feature>
<evidence type="ECO:0000256" key="1">
    <source>
        <dbReference type="SAM" id="Phobius"/>
    </source>
</evidence>
<keyword evidence="1" id="KW-0472">Membrane</keyword>
<evidence type="ECO:0000313" key="2">
    <source>
        <dbReference type="EMBL" id="EZP76769.1"/>
    </source>
</evidence>